<proteinExistence type="inferred from homology"/>
<dbReference type="GO" id="GO:0071788">
    <property type="term" value="P:endoplasmic reticulum tubular network maintenance"/>
    <property type="evidence" value="ECO:0007669"/>
    <property type="project" value="UniProtKB-UniRule"/>
</dbReference>
<accession>T1GJ40</accession>
<feature type="domain" description="Lunapark zinc ribbon" evidence="4">
    <location>
        <begin position="248"/>
        <end position="297"/>
    </location>
</feature>
<keyword evidence="2" id="KW-0862">Zinc</keyword>
<feature type="transmembrane region" description="Helical" evidence="2">
    <location>
        <begin position="76"/>
        <end position="98"/>
    </location>
</feature>
<feature type="compositionally biased region" description="Basic and acidic residues" evidence="3">
    <location>
        <begin position="359"/>
        <end position="378"/>
    </location>
</feature>
<comment type="domain">
    <text evidence="2">The C4-type zinc finger motif is necessary both for its ER three-way tubular junction localization and formation.</text>
</comment>
<dbReference type="STRING" id="36166.T1GJ40"/>
<evidence type="ECO:0000313" key="6">
    <source>
        <dbReference type="Proteomes" id="UP000015102"/>
    </source>
</evidence>
<dbReference type="PANTHER" id="PTHR22166:SF12">
    <property type="entry name" value="ENDOPLASMIC RETICULUM JUNCTION FORMATION PROTEIN LUNAPARK"/>
    <property type="match status" value="1"/>
</dbReference>
<sequence length="396" mass="45674">MGIVLAKFRKEKTTYEILEKLEADIKKIEEYSIATQTRQKRFVGNFLVISIGLYIACFLIFYFAFFPPTWTERLSYSVPLLIFPLIIFFLRRFLAWFFQRKINSNAKKLNEFQAKKKEILEKVMDNETYKVALSLLTRFGDGRTSTLRTATIAPTVNLPTPVQSSTALTPNKNYACSINPRINNSLINTAPASGLRYRNAPLSPPQMAFPNNRSPNNNMASMPGWRVQQQMRPRTPFPIMNQQNKGVLEKMVDYIIGDGPQNRFAMICKQCFGHNGMALEEEYEYMTFRCVYCNFLNPSKKSRPVGPKLPVYQHQSMNDSLLLKRKGSEDSLASTDETNQESEDNQNINESEKEEETIFDQKKEKDETEMESDSKAEDCCTESNFQSKTEEEKKNE</sequence>
<dbReference type="InterPro" id="IPR019273">
    <property type="entry name" value="Lunapark_Znf"/>
</dbReference>
<dbReference type="GO" id="GO:1903373">
    <property type="term" value="P:positive regulation of endoplasmic reticulum tubular network organization"/>
    <property type="evidence" value="ECO:0007669"/>
    <property type="project" value="UniProtKB-UniRule"/>
</dbReference>
<keyword evidence="2" id="KW-0812">Transmembrane</keyword>
<keyword evidence="6" id="KW-1185">Reference proteome</keyword>
<feature type="region of interest" description="Disordered" evidence="3">
    <location>
        <begin position="327"/>
        <end position="396"/>
    </location>
</feature>
<dbReference type="HOGENOM" id="CLU_036951_1_1_1"/>
<evidence type="ECO:0000256" key="1">
    <source>
        <dbReference type="ARBA" id="ARBA00009940"/>
    </source>
</evidence>
<dbReference type="Proteomes" id="UP000015102">
    <property type="component" value="Unassembled WGS sequence"/>
</dbReference>
<keyword evidence="2" id="KW-0256">Endoplasmic reticulum</keyword>
<reference evidence="6" key="1">
    <citation type="submission" date="2013-02" db="EMBL/GenBank/DDBJ databases">
        <authorList>
            <person name="Hughes D."/>
        </authorList>
    </citation>
    <scope>NUCLEOTIDE SEQUENCE</scope>
    <source>
        <strain>Durham</strain>
        <strain evidence="6">NC isolate 2 -- Noor lab</strain>
    </source>
</reference>
<comment type="subcellular location">
    <subcellularLocation>
        <location evidence="2">Endoplasmic reticulum membrane</location>
        <topology evidence="2">Multi-pass membrane protein</topology>
    </subcellularLocation>
</comment>
<keyword evidence="2" id="KW-0863">Zinc-finger</keyword>
<protein>
    <recommendedName>
        <fullName evidence="2">Endoplasmic reticulum junction formation protein lunapark</fullName>
    </recommendedName>
</protein>
<organism evidence="5 6">
    <name type="scientific">Megaselia scalaris</name>
    <name type="common">Humpbacked fly</name>
    <name type="synonym">Phora scalaris</name>
    <dbReference type="NCBI Taxonomy" id="36166"/>
    <lineage>
        <taxon>Eukaryota</taxon>
        <taxon>Metazoa</taxon>
        <taxon>Ecdysozoa</taxon>
        <taxon>Arthropoda</taxon>
        <taxon>Hexapoda</taxon>
        <taxon>Insecta</taxon>
        <taxon>Pterygota</taxon>
        <taxon>Neoptera</taxon>
        <taxon>Endopterygota</taxon>
        <taxon>Diptera</taxon>
        <taxon>Brachycera</taxon>
        <taxon>Muscomorpha</taxon>
        <taxon>Platypezoidea</taxon>
        <taxon>Phoridae</taxon>
        <taxon>Megaseliini</taxon>
        <taxon>Megaselia</taxon>
    </lineage>
</organism>
<dbReference type="PANTHER" id="PTHR22166">
    <property type="entry name" value="ENDOPLASMIC RETICULUM JUNCTION FORMATION PROTEIN LUNAPARK"/>
    <property type="match status" value="1"/>
</dbReference>
<dbReference type="EnsemblMetazoa" id="MESCA003481-RA">
    <property type="protein sequence ID" value="MESCA003481-PA"/>
    <property type="gene ID" value="MESCA003481"/>
</dbReference>
<evidence type="ECO:0000313" key="5">
    <source>
        <dbReference type="EnsemblMetazoa" id="MESCA003481-PA"/>
    </source>
</evidence>
<evidence type="ECO:0000256" key="3">
    <source>
        <dbReference type="SAM" id="MobiDB-lite"/>
    </source>
</evidence>
<reference evidence="5" key="2">
    <citation type="submission" date="2015-06" db="UniProtKB">
        <authorList>
            <consortium name="EnsemblMetazoa"/>
        </authorList>
    </citation>
    <scope>IDENTIFICATION</scope>
</reference>
<dbReference type="InterPro" id="IPR040115">
    <property type="entry name" value="Lnp"/>
</dbReference>
<dbReference type="AlphaFoldDB" id="T1GJ40"/>
<dbReference type="GO" id="GO:0098826">
    <property type="term" value="C:endoplasmic reticulum tubular network membrane"/>
    <property type="evidence" value="ECO:0007669"/>
    <property type="project" value="UniProtKB-UniRule"/>
</dbReference>
<comment type="similarity">
    <text evidence="1 2">Belongs to the lunapark family.</text>
</comment>
<dbReference type="Pfam" id="PF10058">
    <property type="entry name" value="Zn_ribbon_10"/>
    <property type="match status" value="1"/>
</dbReference>
<evidence type="ECO:0000256" key="2">
    <source>
        <dbReference type="RuleBase" id="RU367073"/>
    </source>
</evidence>
<dbReference type="OMA" id="CGYFNPS"/>
<dbReference type="EMBL" id="CAQQ02005853">
    <property type="status" value="NOT_ANNOTATED_CDS"/>
    <property type="molecule type" value="Genomic_DNA"/>
</dbReference>
<keyword evidence="2" id="KW-0472">Membrane</keyword>
<comment type="function">
    <text evidence="2">Plays a role in determining ER morphology.</text>
</comment>
<keyword evidence="2" id="KW-0479">Metal-binding</keyword>
<dbReference type="EMBL" id="CAQQ02005854">
    <property type="status" value="NOT_ANNOTATED_CDS"/>
    <property type="molecule type" value="Genomic_DNA"/>
</dbReference>
<keyword evidence="2" id="KW-1133">Transmembrane helix</keyword>
<evidence type="ECO:0000259" key="4">
    <source>
        <dbReference type="Pfam" id="PF10058"/>
    </source>
</evidence>
<dbReference type="GO" id="GO:0008270">
    <property type="term" value="F:zinc ion binding"/>
    <property type="evidence" value="ECO:0007669"/>
    <property type="project" value="UniProtKB-KW"/>
</dbReference>
<name>T1GJ40_MEGSC</name>
<feature type="transmembrane region" description="Helical" evidence="2">
    <location>
        <begin position="42"/>
        <end position="64"/>
    </location>
</feature>
<dbReference type="EMBL" id="CAQQ02005852">
    <property type="status" value="NOT_ANNOTATED_CDS"/>
    <property type="molecule type" value="Genomic_DNA"/>
</dbReference>